<organism evidence="2 3">
    <name type="scientific">Tetranychus urticae</name>
    <name type="common">Two-spotted spider mite</name>
    <dbReference type="NCBI Taxonomy" id="32264"/>
    <lineage>
        <taxon>Eukaryota</taxon>
        <taxon>Metazoa</taxon>
        <taxon>Ecdysozoa</taxon>
        <taxon>Arthropoda</taxon>
        <taxon>Chelicerata</taxon>
        <taxon>Arachnida</taxon>
        <taxon>Acari</taxon>
        <taxon>Acariformes</taxon>
        <taxon>Trombidiformes</taxon>
        <taxon>Prostigmata</taxon>
        <taxon>Eleutherengona</taxon>
        <taxon>Raphignathae</taxon>
        <taxon>Tetranychoidea</taxon>
        <taxon>Tetranychidae</taxon>
        <taxon>Tetranychus</taxon>
    </lineage>
</organism>
<dbReference type="HOGENOM" id="CLU_757222_0_0_1"/>
<reference evidence="2" key="2">
    <citation type="submission" date="2015-06" db="UniProtKB">
        <authorList>
            <consortium name="EnsemblMetazoa"/>
        </authorList>
    </citation>
    <scope>IDENTIFICATION</scope>
</reference>
<feature type="region of interest" description="Disordered" evidence="1">
    <location>
        <begin position="185"/>
        <end position="308"/>
    </location>
</feature>
<dbReference type="EnsemblMetazoa" id="tetur10g01660.1">
    <property type="protein sequence ID" value="tetur10g01660.1"/>
    <property type="gene ID" value="tetur10g01660"/>
</dbReference>
<dbReference type="AlphaFoldDB" id="T1KF32"/>
<proteinExistence type="predicted"/>
<sequence length="366" mass="41159">MQDDPQRDSSKSREDVTSSSDTRKRDFRESTVGKQSQFKRVRLGRNRRVRVSPEVIGEAEPIYLEDFTDDPEYYIMRRPKIRRPLPRHNAIDDEDMQINQPESGTVVSNAVNNNYYLFSRRSGASEKTDQQPIGTSRGPGIQRGGSLRERSLFPDHLVGDYRSVSEAEIRDIKLEDIEDVNVTTEVKQPLPRDQSDDEYIPRRSSQSILPPRIEVISPQSTSNDNHNRMHNVDESNLPYKSGKNGNSSSSSSSSSSRSSNSIGSKNSTKTEPHDDKVPSKTSDLPGSVSSFERKLFDRSPSEGSNIDMGLLDGVVTRSGPNSALDSYGINETNDEVSRSEENNGMWQVIPHNRLLIVWGLEKSIQE</sequence>
<feature type="compositionally biased region" description="Low complexity" evidence="1">
    <location>
        <begin position="240"/>
        <end position="267"/>
    </location>
</feature>
<feature type="compositionally biased region" description="Polar residues" evidence="1">
    <location>
        <begin position="279"/>
        <end position="290"/>
    </location>
</feature>
<feature type="compositionally biased region" description="Basic and acidic residues" evidence="1">
    <location>
        <begin position="268"/>
        <end position="278"/>
    </location>
</feature>
<feature type="region of interest" description="Disordered" evidence="1">
    <location>
        <begin position="1"/>
        <end position="47"/>
    </location>
</feature>
<feature type="compositionally biased region" description="Basic and acidic residues" evidence="1">
    <location>
        <begin position="1"/>
        <end position="31"/>
    </location>
</feature>
<dbReference type="EMBL" id="CAEY01000032">
    <property type="status" value="NOT_ANNOTATED_CDS"/>
    <property type="molecule type" value="Genomic_DNA"/>
</dbReference>
<evidence type="ECO:0000313" key="2">
    <source>
        <dbReference type="EnsemblMetazoa" id="tetur10g01660.1"/>
    </source>
</evidence>
<feature type="region of interest" description="Disordered" evidence="1">
    <location>
        <begin position="121"/>
        <end position="147"/>
    </location>
</feature>
<feature type="compositionally biased region" description="Basic residues" evidence="1">
    <location>
        <begin position="37"/>
        <end position="47"/>
    </location>
</feature>
<feature type="compositionally biased region" description="Basic and acidic residues" evidence="1">
    <location>
        <begin position="291"/>
        <end position="300"/>
    </location>
</feature>
<reference evidence="3" key="1">
    <citation type="submission" date="2011-08" db="EMBL/GenBank/DDBJ databases">
        <authorList>
            <person name="Rombauts S."/>
        </authorList>
    </citation>
    <scope>NUCLEOTIDE SEQUENCE</scope>
    <source>
        <strain evidence="3">London</strain>
    </source>
</reference>
<evidence type="ECO:0000313" key="3">
    <source>
        <dbReference type="Proteomes" id="UP000015104"/>
    </source>
</evidence>
<dbReference type="Proteomes" id="UP000015104">
    <property type="component" value="Unassembled WGS sequence"/>
</dbReference>
<keyword evidence="3" id="KW-1185">Reference proteome</keyword>
<protein>
    <submittedName>
        <fullName evidence="2">Uncharacterized protein</fullName>
    </submittedName>
</protein>
<name>T1KF32_TETUR</name>
<accession>T1KF32</accession>
<evidence type="ECO:0000256" key="1">
    <source>
        <dbReference type="SAM" id="MobiDB-lite"/>
    </source>
</evidence>